<evidence type="ECO:0000256" key="2">
    <source>
        <dbReference type="ARBA" id="ARBA00005336"/>
    </source>
</evidence>
<dbReference type="GO" id="GO:0008422">
    <property type="term" value="F:beta-glucosidase activity"/>
    <property type="evidence" value="ECO:0007669"/>
    <property type="project" value="UniProtKB-EC"/>
</dbReference>
<dbReference type="eggNOG" id="ENOG502QR4D">
    <property type="taxonomic scope" value="Eukaryota"/>
</dbReference>
<evidence type="ECO:0000313" key="7">
    <source>
        <dbReference type="EMBL" id="OAF59467.1"/>
    </source>
</evidence>
<dbReference type="GeneID" id="36287043"/>
<sequence>MVSLPISVPATQFPFGHGLSYTTFRLSELEVVQVYIAQRAPCVKKPLKELKGFTKENIAAGQSKVVRVTIETKYATSYWDEERDTWVSDVLVGTTSAETPMKASFEIEESKWWLGL</sequence>
<name>A0A177ABK6_9PEZI</name>
<comment type="catalytic activity">
    <reaction evidence="1">
        <text>Hydrolysis of terminal, non-reducing beta-D-glucosyl residues with release of beta-D-glucose.</text>
        <dbReference type="EC" id="3.2.1.21"/>
    </reaction>
</comment>
<evidence type="ECO:0000256" key="5">
    <source>
        <dbReference type="ARBA" id="ARBA00023295"/>
    </source>
</evidence>
<feature type="domain" description="Fibronectin type III-like" evidence="6">
    <location>
        <begin position="30"/>
        <end position="96"/>
    </location>
</feature>
<dbReference type="RefSeq" id="XP_024324750.1">
    <property type="nucleotide sequence ID" value="XM_024467608.1"/>
</dbReference>
<proteinExistence type="inferred from homology"/>
<gene>
    <name evidence="7" type="ORF">VC83_03970</name>
</gene>
<dbReference type="Pfam" id="PF14310">
    <property type="entry name" value="Fn3-like"/>
    <property type="match status" value="1"/>
</dbReference>
<dbReference type="GO" id="GO:0009251">
    <property type="term" value="P:glucan catabolic process"/>
    <property type="evidence" value="ECO:0007669"/>
    <property type="project" value="TreeGrafter"/>
</dbReference>
<dbReference type="InterPro" id="IPR026891">
    <property type="entry name" value="Fn3-like"/>
</dbReference>
<dbReference type="SMART" id="SM01217">
    <property type="entry name" value="Fn3_like"/>
    <property type="match status" value="1"/>
</dbReference>
<dbReference type="Proteomes" id="UP000077154">
    <property type="component" value="Unassembled WGS sequence"/>
</dbReference>
<dbReference type="PANTHER" id="PTHR42715">
    <property type="entry name" value="BETA-GLUCOSIDASE"/>
    <property type="match status" value="1"/>
</dbReference>
<dbReference type="OrthoDB" id="3591105at2759"/>
<protein>
    <recommendedName>
        <fullName evidence="3">beta-glucosidase</fullName>
        <ecNumber evidence="3">3.2.1.21</ecNumber>
    </recommendedName>
</protein>
<dbReference type="VEuPathDB" id="FungiDB:GMDG_03652"/>
<keyword evidence="5" id="KW-0326">Glycosidase</keyword>
<dbReference type="Gene3D" id="2.60.40.10">
    <property type="entry name" value="Immunoglobulins"/>
    <property type="match status" value="1"/>
</dbReference>
<dbReference type="InterPro" id="IPR013783">
    <property type="entry name" value="Ig-like_fold"/>
</dbReference>
<dbReference type="EC" id="3.2.1.21" evidence="3"/>
<dbReference type="InterPro" id="IPR050288">
    <property type="entry name" value="Cellulose_deg_GH3"/>
</dbReference>
<keyword evidence="4" id="KW-0378">Hydrolase</keyword>
<reference evidence="7" key="1">
    <citation type="submission" date="2016-03" db="EMBL/GenBank/DDBJ databases">
        <title>Updated assembly of Pseudogymnoascus destructans, the fungus causing white-nose syndrome of bats.</title>
        <authorList>
            <person name="Palmer J.M."/>
            <person name="Drees K.P."/>
            <person name="Foster J.T."/>
            <person name="Lindner D.L."/>
        </authorList>
    </citation>
    <scope>NUCLEOTIDE SEQUENCE [LARGE SCALE GENOMIC DNA]</scope>
    <source>
        <strain evidence="7">20631-21</strain>
    </source>
</reference>
<accession>A0A177ABK6</accession>
<evidence type="ECO:0000256" key="3">
    <source>
        <dbReference type="ARBA" id="ARBA00012744"/>
    </source>
</evidence>
<dbReference type="PANTHER" id="PTHR42715:SF27">
    <property type="entry name" value="BETA-GLUCOSIDASE-RELATED"/>
    <property type="match status" value="1"/>
</dbReference>
<comment type="similarity">
    <text evidence="2">Belongs to the glycosyl hydrolase 3 family.</text>
</comment>
<evidence type="ECO:0000256" key="1">
    <source>
        <dbReference type="ARBA" id="ARBA00000448"/>
    </source>
</evidence>
<evidence type="ECO:0000259" key="6">
    <source>
        <dbReference type="SMART" id="SM01217"/>
    </source>
</evidence>
<evidence type="ECO:0000256" key="4">
    <source>
        <dbReference type="ARBA" id="ARBA00022801"/>
    </source>
</evidence>
<organism evidence="7">
    <name type="scientific">Pseudogymnoascus destructans</name>
    <dbReference type="NCBI Taxonomy" id="655981"/>
    <lineage>
        <taxon>Eukaryota</taxon>
        <taxon>Fungi</taxon>
        <taxon>Dikarya</taxon>
        <taxon>Ascomycota</taxon>
        <taxon>Pezizomycotina</taxon>
        <taxon>Leotiomycetes</taxon>
        <taxon>Thelebolales</taxon>
        <taxon>Thelebolaceae</taxon>
        <taxon>Pseudogymnoascus</taxon>
    </lineage>
</organism>
<dbReference type="AlphaFoldDB" id="A0A177ABK6"/>
<dbReference type="EMBL" id="KV441393">
    <property type="protein sequence ID" value="OAF59467.1"/>
    <property type="molecule type" value="Genomic_DNA"/>
</dbReference>